<keyword evidence="9" id="KW-1185">Reference proteome</keyword>
<feature type="transmembrane region" description="Helical" evidence="5">
    <location>
        <begin position="351"/>
        <end position="375"/>
    </location>
</feature>
<reference evidence="7 10" key="2">
    <citation type="submission" date="2020-04" db="EMBL/GenBank/DDBJ databases">
        <authorList>
            <person name="De Canck E."/>
        </authorList>
    </citation>
    <scope>NUCLEOTIDE SEQUENCE [LARGE SCALE GENOMIC DNA]</scope>
    <source>
        <strain evidence="7 10">LMG 27174</strain>
    </source>
</reference>
<dbReference type="PROSITE" id="PS00217">
    <property type="entry name" value="SUGAR_TRANSPORT_2"/>
    <property type="match status" value="1"/>
</dbReference>
<dbReference type="CDD" id="cd17365">
    <property type="entry name" value="MFS_PcaK_like"/>
    <property type="match status" value="1"/>
</dbReference>
<feature type="transmembrane region" description="Helical" evidence="5">
    <location>
        <begin position="20"/>
        <end position="46"/>
    </location>
</feature>
<reference evidence="8 9" key="1">
    <citation type="submission" date="2018-01" db="EMBL/GenBank/DDBJ databases">
        <title>Whole genome analyses suggest that Burkholderia sensu lato contains two further novel genera in the rhizoxinica-symbiotica group Mycetohabitans gen. nov., and Trinickia gen. nov.: implications for the evolution of diazotrophy and nodulation in the Burkholderiaceae.</title>
        <authorList>
            <person name="Estrada-de los Santos P."/>
            <person name="Palmer M."/>
            <person name="Chavez-Ramirez B."/>
            <person name="Beukes C."/>
            <person name="Steenkamp E.T."/>
            <person name="Hirsch A.M."/>
            <person name="Manyaka P."/>
            <person name="Maluk M."/>
            <person name="Lafos M."/>
            <person name="Crook M."/>
            <person name="Gross E."/>
            <person name="Simon M.F."/>
            <person name="Bueno dos Reis Junior F."/>
            <person name="Poole P.S."/>
            <person name="Venter S.N."/>
            <person name="James E.K."/>
        </authorList>
    </citation>
    <scope>NUCLEOTIDE SEQUENCE [LARGE SCALE GENOMIC DNA]</scope>
    <source>
        <strain evidence="8 9">WSM 3937</strain>
    </source>
</reference>
<feature type="domain" description="Major facilitator superfamily (MFS) profile" evidence="6">
    <location>
        <begin position="24"/>
        <end position="442"/>
    </location>
</feature>
<dbReference type="PROSITE" id="PS50850">
    <property type="entry name" value="MFS"/>
    <property type="match status" value="1"/>
</dbReference>
<dbReference type="EMBL" id="PNXY01000022">
    <property type="protein sequence ID" value="PMS26926.1"/>
    <property type="molecule type" value="Genomic_DNA"/>
</dbReference>
<feature type="transmembrane region" description="Helical" evidence="5">
    <location>
        <begin position="90"/>
        <end position="108"/>
    </location>
</feature>
<dbReference type="PROSITE" id="PS00216">
    <property type="entry name" value="SUGAR_TRANSPORT_1"/>
    <property type="match status" value="1"/>
</dbReference>
<evidence type="ECO:0000256" key="1">
    <source>
        <dbReference type="ARBA" id="ARBA00004141"/>
    </source>
</evidence>
<comment type="subcellular location">
    <subcellularLocation>
        <location evidence="1">Membrane</location>
        <topology evidence="1">Multi-pass membrane protein</topology>
    </subcellularLocation>
</comment>
<dbReference type="Gene3D" id="1.20.1250.20">
    <property type="entry name" value="MFS general substrate transporter like domains"/>
    <property type="match status" value="1"/>
</dbReference>
<evidence type="ECO:0000313" key="7">
    <source>
        <dbReference type="EMBL" id="CAB3727068.1"/>
    </source>
</evidence>
<proteinExistence type="predicted"/>
<dbReference type="InterPro" id="IPR011701">
    <property type="entry name" value="MFS"/>
</dbReference>
<evidence type="ECO:0000256" key="5">
    <source>
        <dbReference type="SAM" id="Phobius"/>
    </source>
</evidence>
<protein>
    <submittedName>
        <fullName evidence="7">4-hydroxybenzoate transporter PcaK</fullName>
    </submittedName>
    <submittedName>
        <fullName evidence="8">Aromatic acid/H+ symport family MFS transporter</fullName>
    </submittedName>
</protein>
<dbReference type="Proteomes" id="UP000235659">
    <property type="component" value="Unassembled WGS sequence"/>
</dbReference>
<dbReference type="AlphaFoldDB" id="A0A2N7WBZ2"/>
<evidence type="ECO:0000313" key="10">
    <source>
        <dbReference type="Proteomes" id="UP000494205"/>
    </source>
</evidence>
<feature type="transmembrane region" description="Helical" evidence="5">
    <location>
        <begin position="416"/>
        <end position="437"/>
    </location>
</feature>
<dbReference type="InterPro" id="IPR005829">
    <property type="entry name" value="Sugar_transporter_CS"/>
</dbReference>
<feature type="transmembrane region" description="Helical" evidence="5">
    <location>
        <begin position="328"/>
        <end position="345"/>
    </location>
</feature>
<evidence type="ECO:0000313" key="9">
    <source>
        <dbReference type="Proteomes" id="UP000235659"/>
    </source>
</evidence>
<evidence type="ECO:0000259" key="6">
    <source>
        <dbReference type="PROSITE" id="PS50850"/>
    </source>
</evidence>
<dbReference type="GO" id="GO:0046943">
    <property type="term" value="F:carboxylic acid transmembrane transporter activity"/>
    <property type="evidence" value="ECO:0007669"/>
    <property type="project" value="TreeGrafter"/>
</dbReference>
<feature type="transmembrane region" description="Helical" evidence="5">
    <location>
        <begin position="387"/>
        <end position="410"/>
    </location>
</feature>
<organism evidence="7 10">
    <name type="scientific">Paraburkholderia rhynchosiae</name>
    <dbReference type="NCBI Taxonomy" id="487049"/>
    <lineage>
        <taxon>Bacteria</taxon>
        <taxon>Pseudomonadati</taxon>
        <taxon>Pseudomonadota</taxon>
        <taxon>Betaproteobacteria</taxon>
        <taxon>Burkholderiales</taxon>
        <taxon>Burkholderiaceae</taxon>
        <taxon>Paraburkholderia</taxon>
    </lineage>
</organism>
<evidence type="ECO:0000256" key="2">
    <source>
        <dbReference type="ARBA" id="ARBA00022692"/>
    </source>
</evidence>
<dbReference type="RefSeq" id="WP_102634935.1">
    <property type="nucleotide sequence ID" value="NZ_CADIJZ010000024.1"/>
</dbReference>
<accession>A0A2N7WBZ2</accession>
<feature type="transmembrane region" description="Helical" evidence="5">
    <location>
        <begin position="177"/>
        <end position="198"/>
    </location>
</feature>
<dbReference type="Proteomes" id="UP000494205">
    <property type="component" value="Unassembled WGS sequence"/>
</dbReference>
<feature type="transmembrane region" description="Helical" evidence="5">
    <location>
        <begin position="292"/>
        <end position="316"/>
    </location>
</feature>
<sequence>MNTHSIEVQSFIDNQRFSPYQWVVLILCFLVVAADGFDTAAVGFIAPSLTGEWGLTRAALGPVMSAALVGLGIGALAAGPVADRIGRKAVLALSVFFFGVWSLASAQANSIESLTAWRFLTGLGLGAAMPNAVTLMSEYAPARIRAIAVNAMFCGFSVGLSIGGLCAAWLIPHFGWQSVLLTGGIGPLVLTVLLIALLPESAQFMVVRKRPAQKIARVLRRISDDPLLADGTAVHFVAADTRIATEKKSSLSIIVSKRYRFGTAMLWLAYFTGLMIYYLLTNWLPTLFKDAGFTAQGAALTTSLFPLGGILGNLGLGWVMDRANPRRVNACAYVLSAALVLTIGSGVSDRFWLSVLIFLSGIAVTSAVTSMSALATAFYPTQSRATGVAWMLGIGRMGAVAGALTGGAMMSMNLEFGAVFELLAVPAIIAACALFALSRRDEGMKTSSAPTRATVPMD</sequence>
<name>A0A2N7WBZ2_9BURK</name>
<feature type="transmembrane region" description="Helical" evidence="5">
    <location>
        <begin position="58"/>
        <end position="78"/>
    </location>
</feature>
<evidence type="ECO:0000256" key="3">
    <source>
        <dbReference type="ARBA" id="ARBA00022989"/>
    </source>
</evidence>
<dbReference type="EMBL" id="CADIJZ010000024">
    <property type="protein sequence ID" value="CAB3727068.1"/>
    <property type="molecule type" value="Genomic_DNA"/>
</dbReference>
<feature type="transmembrane region" description="Helical" evidence="5">
    <location>
        <begin position="114"/>
        <end position="135"/>
    </location>
</feature>
<dbReference type="InterPro" id="IPR036259">
    <property type="entry name" value="MFS_trans_sf"/>
</dbReference>
<dbReference type="GO" id="GO:0005886">
    <property type="term" value="C:plasma membrane"/>
    <property type="evidence" value="ECO:0007669"/>
    <property type="project" value="TreeGrafter"/>
</dbReference>
<gene>
    <name evidence="7" type="primary">pcaK_4</name>
    <name evidence="8" type="ORF">C0Z16_26010</name>
    <name evidence="7" type="ORF">LMG27174_05461</name>
</gene>
<dbReference type="Pfam" id="PF07690">
    <property type="entry name" value="MFS_1"/>
    <property type="match status" value="1"/>
</dbReference>
<evidence type="ECO:0000256" key="4">
    <source>
        <dbReference type="ARBA" id="ARBA00023136"/>
    </source>
</evidence>
<keyword evidence="3 5" id="KW-1133">Transmembrane helix</keyword>
<dbReference type="OrthoDB" id="7066727at2"/>
<dbReference type="SUPFAM" id="SSF103473">
    <property type="entry name" value="MFS general substrate transporter"/>
    <property type="match status" value="1"/>
</dbReference>
<keyword evidence="2 5" id="KW-0812">Transmembrane</keyword>
<dbReference type="PANTHER" id="PTHR23508">
    <property type="entry name" value="CARBOXYLIC ACID TRANSPORTER PROTEIN HOMOLOG"/>
    <property type="match status" value="1"/>
</dbReference>
<dbReference type="InterPro" id="IPR020846">
    <property type="entry name" value="MFS_dom"/>
</dbReference>
<evidence type="ECO:0000313" key="8">
    <source>
        <dbReference type="EMBL" id="PMS26926.1"/>
    </source>
</evidence>
<keyword evidence="4 5" id="KW-0472">Membrane</keyword>
<dbReference type="PANTHER" id="PTHR23508:SF10">
    <property type="entry name" value="CARBOXYLIC ACID TRANSPORTER PROTEIN HOMOLOG"/>
    <property type="match status" value="1"/>
</dbReference>
<feature type="transmembrane region" description="Helical" evidence="5">
    <location>
        <begin position="147"/>
        <end position="171"/>
    </location>
</feature>
<feature type="transmembrane region" description="Helical" evidence="5">
    <location>
        <begin position="261"/>
        <end position="280"/>
    </location>
</feature>